<keyword evidence="1" id="KW-0175">Coiled coil</keyword>
<proteinExistence type="predicted"/>
<feature type="region of interest" description="Disordered" evidence="2">
    <location>
        <begin position="69"/>
        <end position="99"/>
    </location>
</feature>
<evidence type="ECO:0000256" key="2">
    <source>
        <dbReference type="SAM" id="MobiDB-lite"/>
    </source>
</evidence>
<feature type="region of interest" description="Disordered" evidence="2">
    <location>
        <begin position="1"/>
        <end position="21"/>
    </location>
</feature>
<dbReference type="Proteomes" id="UP000250266">
    <property type="component" value="Unassembled WGS sequence"/>
</dbReference>
<sequence>MQRRTLPVDDPGIRMSEDGNVPGITRALVKSYLGDGDDDDSDDDADSLKDMQEECEYYVHLFNTDSGPIYIRSGRRSSPPPNRESSETHSPVENLQPIYLSSRRYSGRHPLRKGYEETVSLGDGVVNNFEDIYRFLDRMCEEEMKKADWTEGEGRGRDCSAWSARTDGEDMPIMIYLDSVGGECEDPGTSPIRAIFIPSSGLVMDTTMLEGCRSGRGLRAERRLDILKSIQHPAEQNRASLIAANGVETLRPPSYSQILKQIQDWNDKTLSIAPTEESNVDIDAEKADVLKRLHAVKAELRGRFDSEKAQLRERIKAAKARGEDEEAQRLDDALRECNKKYFDACADQVQSQIKLENWKKKDTVLKDLLDITLLHATQSAVLERQHRPLPEQIQPVEDADSVLQDMLEMEFPNLLDQQQMLESLINGSRTCSGKALTLNRRIIAAEIKDPDARFEEWTRRLENPKTFEVMSKVRDNAHTLFQMETSVNMWIGRLEEGIWGILGAARKRYGELQDAYAYVYALAGGIDEKPGGISYKPGGSDKPGGSSS</sequence>
<dbReference type="AlphaFoldDB" id="A0A8E2EDG7"/>
<protein>
    <submittedName>
        <fullName evidence="3">Uncharacterized protein</fullName>
    </submittedName>
</protein>
<evidence type="ECO:0000313" key="3">
    <source>
        <dbReference type="EMBL" id="OCK82015.1"/>
    </source>
</evidence>
<accession>A0A8E2EDG7</accession>
<evidence type="ECO:0000313" key="4">
    <source>
        <dbReference type="Proteomes" id="UP000250266"/>
    </source>
</evidence>
<dbReference type="OrthoDB" id="3800294at2759"/>
<name>A0A8E2EDG7_9PEZI</name>
<reference evidence="3 4" key="1">
    <citation type="journal article" date="2016" name="Nat. Commun.">
        <title>Ectomycorrhizal ecology is imprinted in the genome of the dominant symbiotic fungus Cenococcum geophilum.</title>
        <authorList>
            <consortium name="DOE Joint Genome Institute"/>
            <person name="Peter M."/>
            <person name="Kohler A."/>
            <person name="Ohm R.A."/>
            <person name="Kuo A."/>
            <person name="Krutzmann J."/>
            <person name="Morin E."/>
            <person name="Arend M."/>
            <person name="Barry K.W."/>
            <person name="Binder M."/>
            <person name="Choi C."/>
            <person name="Clum A."/>
            <person name="Copeland A."/>
            <person name="Grisel N."/>
            <person name="Haridas S."/>
            <person name="Kipfer T."/>
            <person name="LaButti K."/>
            <person name="Lindquist E."/>
            <person name="Lipzen A."/>
            <person name="Maire R."/>
            <person name="Meier B."/>
            <person name="Mihaltcheva S."/>
            <person name="Molinier V."/>
            <person name="Murat C."/>
            <person name="Poggeler S."/>
            <person name="Quandt C.A."/>
            <person name="Sperisen C."/>
            <person name="Tritt A."/>
            <person name="Tisserant E."/>
            <person name="Crous P.W."/>
            <person name="Henrissat B."/>
            <person name="Nehls U."/>
            <person name="Egli S."/>
            <person name="Spatafora J.W."/>
            <person name="Grigoriev I.V."/>
            <person name="Martin F.M."/>
        </authorList>
    </citation>
    <scope>NUCLEOTIDE SEQUENCE [LARGE SCALE GENOMIC DNA]</scope>
    <source>
        <strain evidence="3 4">CBS 459.81</strain>
    </source>
</reference>
<keyword evidence="4" id="KW-1185">Reference proteome</keyword>
<evidence type="ECO:0000256" key="1">
    <source>
        <dbReference type="SAM" id="Coils"/>
    </source>
</evidence>
<gene>
    <name evidence="3" type="ORF">K432DRAFT_441902</name>
</gene>
<organism evidence="3 4">
    <name type="scientific">Lepidopterella palustris CBS 459.81</name>
    <dbReference type="NCBI Taxonomy" id="1314670"/>
    <lineage>
        <taxon>Eukaryota</taxon>
        <taxon>Fungi</taxon>
        <taxon>Dikarya</taxon>
        <taxon>Ascomycota</taxon>
        <taxon>Pezizomycotina</taxon>
        <taxon>Dothideomycetes</taxon>
        <taxon>Pleosporomycetidae</taxon>
        <taxon>Mytilinidiales</taxon>
        <taxon>Argynnaceae</taxon>
        <taxon>Lepidopterella</taxon>
    </lineage>
</organism>
<feature type="coiled-coil region" evidence="1">
    <location>
        <begin position="301"/>
        <end position="340"/>
    </location>
</feature>
<dbReference type="EMBL" id="KV744901">
    <property type="protein sequence ID" value="OCK82015.1"/>
    <property type="molecule type" value="Genomic_DNA"/>
</dbReference>